<organism evidence="1 2">
    <name type="scientific">Pleurodeles waltl</name>
    <name type="common">Iberian ribbed newt</name>
    <dbReference type="NCBI Taxonomy" id="8319"/>
    <lineage>
        <taxon>Eukaryota</taxon>
        <taxon>Metazoa</taxon>
        <taxon>Chordata</taxon>
        <taxon>Craniata</taxon>
        <taxon>Vertebrata</taxon>
        <taxon>Euteleostomi</taxon>
        <taxon>Amphibia</taxon>
        <taxon>Batrachia</taxon>
        <taxon>Caudata</taxon>
        <taxon>Salamandroidea</taxon>
        <taxon>Salamandridae</taxon>
        <taxon>Pleurodelinae</taxon>
        <taxon>Pleurodeles</taxon>
    </lineage>
</organism>
<keyword evidence="2" id="KW-1185">Reference proteome</keyword>
<reference evidence="1" key="1">
    <citation type="journal article" date="2022" name="bioRxiv">
        <title>Sequencing and chromosome-scale assembly of the giantPleurodeles waltlgenome.</title>
        <authorList>
            <person name="Brown T."/>
            <person name="Elewa A."/>
            <person name="Iarovenko S."/>
            <person name="Subramanian E."/>
            <person name="Araus A.J."/>
            <person name="Petzold A."/>
            <person name="Susuki M."/>
            <person name="Suzuki K.-i.T."/>
            <person name="Hayashi T."/>
            <person name="Toyoda A."/>
            <person name="Oliveira C."/>
            <person name="Osipova E."/>
            <person name="Leigh N.D."/>
            <person name="Simon A."/>
            <person name="Yun M.H."/>
        </authorList>
    </citation>
    <scope>NUCLEOTIDE SEQUENCE</scope>
    <source>
        <strain evidence="1">20211129_DDA</strain>
        <tissue evidence="1">Liver</tissue>
    </source>
</reference>
<gene>
    <name evidence="1" type="ORF">NDU88_002394</name>
</gene>
<comment type="caution">
    <text evidence="1">The sequence shown here is derived from an EMBL/GenBank/DDBJ whole genome shotgun (WGS) entry which is preliminary data.</text>
</comment>
<dbReference type="Proteomes" id="UP001066276">
    <property type="component" value="Chromosome 10"/>
</dbReference>
<name>A0AAV7M2B3_PLEWA</name>
<accession>A0AAV7M2B3</accession>
<proteinExistence type="predicted"/>
<evidence type="ECO:0000313" key="2">
    <source>
        <dbReference type="Proteomes" id="UP001066276"/>
    </source>
</evidence>
<protein>
    <submittedName>
        <fullName evidence="1">Uncharacterized protein</fullName>
    </submittedName>
</protein>
<evidence type="ECO:0000313" key="1">
    <source>
        <dbReference type="EMBL" id="KAJ1097269.1"/>
    </source>
</evidence>
<sequence>MTARNRMIIMIRAHLNDVSRVDADIENGAVQEKDKALDGAEPAVIPSLCDRDNGRVAKLLNALRYKV</sequence>
<dbReference type="AlphaFoldDB" id="A0AAV7M2B3"/>
<dbReference type="EMBL" id="JANPWB010000014">
    <property type="protein sequence ID" value="KAJ1097269.1"/>
    <property type="molecule type" value="Genomic_DNA"/>
</dbReference>